<evidence type="ECO:0008006" key="3">
    <source>
        <dbReference type="Google" id="ProtNLM"/>
    </source>
</evidence>
<gene>
    <name evidence="1" type="ORF">HNQ93_002621</name>
</gene>
<dbReference type="RefSeq" id="WP_183403796.1">
    <property type="nucleotide sequence ID" value="NZ_JACHGG010000003.1"/>
</dbReference>
<dbReference type="Gene3D" id="2.170.16.10">
    <property type="entry name" value="Hedgehog/Intein (Hint) domain"/>
    <property type="match status" value="1"/>
</dbReference>
<dbReference type="EMBL" id="JACHGG010000003">
    <property type="protein sequence ID" value="MBB6059761.1"/>
    <property type="molecule type" value="Genomic_DNA"/>
</dbReference>
<name>A0A7W9T1A3_9BACT</name>
<protein>
    <recommendedName>
        <fullName evidence="3">Intein C-terminal splicing domain-containing protein</fullName>
    </recommendedName>
</protein>
<accession>A0A7W9T1A3</accession>
<evidence type="ECO:0000313" key="2">
    <source>
        <dbReference type="Proteomes" id="UP000532746"/>
    </source>
</evidence>
<comment type="caution">
    <text evidence="1">The sequence shown here is derived from an EMBL/GenBank/DDBJ whole genome shotgun (WGS) entry which is preliminary data.</text>
</comment>
<dbReference type="PROSITE" id="PS50818">
    <property type="entry name" value="INTEIN_C_TER"/>
    <property type="match status" value="1"/>
</dbReference>
<organism evidence="1 2">
    <name type="scientific">Hymenobacter luteus</name>
    <dbReference type="NCBI Taxonomy" id="1411122"/>
    <lineage>
        <taxon>Bacteria</taxon>
        <taxon>Pseudomonadati</taxon>
        <taxon>Bacteroidota</taxon>
        <taxon>Cytophagia</taxon>
        <taxon>Cytophagales</taxon>
        <taxon>Hymenobacteraceae</taxon>
        <taxon>Hymenobacter</taxon>
    </lineage>
</organism>
<reference evidence="1 2" key="1">
    <citation type="submission" date="2020-08" db="EMBL/GenBank/DDBJ databases">
        <title>Genomic Encyclopedia of Type Strains, Phase IV (KMG-IV): sequencing the most valuable type-strain genomes for metagenomic binning, comparative biology and taxonomic classification.</title>
        <authorList>
            <person name="Goeker M."/>
        </authorList>
    </citation>
    <scope>NUCLEOTIDE SEQUENCE [LARGE SCALE GENOMIC DNA]</scope>
    <source>
        <strain evidence="1 2">DSM 26718</strain>
    </source>
</reference>
<dbReference type="AlphaFoldDB" id="A0A7W9T1A3"/>
<proteinExistence type="predicted"/>
<evidence type="ECO:0000313" key="1">
    <source>
        <dbReference type="EMBL" id="MBB6059761.1"/>
    </source>
</evidence>
<keyword evidence="2" id="KW-1185">Reference proteome</keyword>
<dbReference type="Pfam" id="PF07591">
    <property type="entry name" value="PT-HINT"/>
    <property type="match status" value="1"/>
</dbReference>
<sequence>MMQRESDALVQLRLGADVVQATPEHPFWANGAWKVAGELVVGDAVLRSDGLTMPVSEVSHHTEQPTTVYNFEVADWHTYLVSWWMFVVHNATVCFADLARAGVKYVQNILKGNQFNKLMEERIIDGAHEVWLKGMKVRLDTYIPNKKIISRKATQLAEVTETTAKKYIDEITKKYKAGSEVQNAERAGSEKLKGKYVLQVPKQEQPIPKEILEYAKKKRVTIESVDDITDTMLRWWEKP</sequence>
<dbReference type="Proteomes" id="UP000532746">
    <property type="component" value="Unassembled WGS sequence"/>
</dbReference>
<dbReference type="InterPro" id="IPR030934">
    <property type="entry name" value="Intein_C"/>
</dbReference>
<dbReference type="SUPFAM" id="SSF51294">
    <property type="entry name" value="Hedgehog/intein (Hint) domain"/>
    <property type="match status" value="1"/>
</dbReference>
<dbReference type="InterPro" id="IPR036844">
    <property type="entry name" value="Hint_dom_sf"/>
</dbReference>